<accession>A0A7T5RJD0</accession>
<evidence type="ECO:0000313" key="3">
    <source>
        <dbReference type="Proteomes" id="UP000595618"/>
    </source>
</evidence>
<organism evidence="2 3">
    <name type="scientific">Candidatus Sungiibacteriota bacterium</name>
    <dbReference type="NCBI Taxonomy" id="2750080"/>
    <lineage>
        <taxon>Bacteria</taxon>
        <taxon>Candidatus Sungiibacteriota</taxon>
    </lineage>
</organism>
<dbReference type="AlphaFoldDB" id="A0A7T5RJD0"/>
<dbReference type="EMBL" id="CP066690">
    <property type="protein sequence ID" value="QQG45178.1"/>
    <property type="molecule type" value="Genomic_DNA"/>
</dbReference>
<feature type="region of interest" description="Disordered" evidence="1">
    <location>
        <begin position="361"/>
        <end position="386"/>
    </location>
</feature>
<gene>
    <name evidence="2" type="ORF">HYW89_04235</name>
</gene>
<protein>
    <submittedName>
        <fullName evidence="2">Uncharacterized protein</fullName>
    </submittedName>
</protein>
<dbReference type="Proteomes" id="UP000595618">
    <property type="component" value="Chromosome"/>
</dbReference>
<sequence>MIKKSFLFSILAPVALISLLLITPVYAQAGWFGEKPFAAVFSIFSKIKSFLVKEGTSDKSSGIIQANCTPPVPPKPAGIDLVSPYGVLNITPEISIAGPDNIVAVSLSLNPSLNENSIDMYTPFPAYLNDDIIDWSPKDTEPGVSFGRTNYTSLGGKFTWDISSYLPGNKTIPKPKNYWIKVRIRDTSTPKQAKYARAGSIESWQKVSYTTSGLRPGLVRAEAKGSKGFYVGKKQSPSLIMMIGKDSFKDTFLSGTPPLKPFTVAPNGYFEIQTKSLGQPGTITLNVKNAKILNGARQEAKADETITWKIQPLGTDPVQLLELSLKNSCGEDYLVDPAKSAKLPDSSKFTFPVVYDTAIQKKSEPQPKTTAPTTPAPKPTSSPETKTQKIFAKNLIVTQNRTLEGLKEWDQVTFTAKLVMSDGSTQIIKENVKWTLIGQVGNITPAGVFVAKLDDAIAEYGEGSGIVTATYIDADGNTFLGKTPTFKVETFAGDSGTEG</sequence>
<evidence type="ECO:0000313" key="2">
    <source>
        <dbReference type="EMBL" id="QQG45178.1"/>
    </source>
</evidence>
<reference evidence="2 3" key="1">
    <citation type="submission" date="2020-07" db="EMBL/GenBank/DDBJ databases">
        <title>Huge and variable diversity of episymbiotic CPR bacteria and DPANN archaea in groundwater ecosystems.</title>
        <authorList>
            <person name="He C.Y."/>
            <person name="Keren R."/>
            <person name="Whittaker M."/>
            <person name="Farag I.F."/>
            <person name="Doudna J."/>
            <person name="Cate J.H.D."/>
            <person name="Banfield J.F."/>
        </authorList>
    </citation>
    <scope>NUCLEOTIDE SEQUENCE [LARGE SCALE GENOMIC DNA]</scope>
    <source>
        <strain evidence="2">NC_groundwater_541_Ag_S-0.1um_46_50</strain>
    </source>
</reference>
<proteinExistence type="predicted"/>
<name>A0A7T5RJD0_9BACT</name>
<evidence type="ECO:0000256" key="1">
    <source>
        <dbReference type="SAM" id="MobiDB-lite"/>
    </source>
</evidence>